<evidence type="ECO:0000259" key="2">
    <source>
        <dbReference type="Pfam" id="PF23572"/>
    </source>
</evidence>
<reference evidence="3 4" key="1">
    <citation type="submission" date="2019-02" db="EMBL/GenBank/DDBJ databases">
        <title>Arundinibacter roseus gen. nov., sp. nov., a new member of the family Cytophagaceae.</title>
        <authorList>
            <person name="Szuroczki S."/>
            <person name="Khayer B."/>
            <person name="Sproer C."/>
            <person name="Toumi M."/>
            <person name="Szabo A."/>
            <person name="Felfoldi T."/>
            <person name="Schumann P."/>
            <person name="Toth E."/>
        </authorList>
    </citation>
    <scope>NUCLEOTIDE SEQUENCE [LARGE SCALE GENOMIC DNA]</scope>
    <source>
        <strain evidence="3 4">DMA-k-7a</strain>
    </source>
</reference>
<keyword evidence="4" id="KW-1185">Reference proteome</keyword>
<gene>
    <name evidence="3" type="ORF">EZE20_07685</name>
</gene>
<dbReference type="EMBL" id="SMJU01000004">
    <property type="protein sequence ID" value="TDB66986.1"/>
    <property type="molecule type" value="Genomic_DNA"/>
</dbReference>
<proteinExistence type="predicted"/>
<dbReference type="InterPro" id="IPR004993">
    <property type="entry name" value="GH3"/>
</dbReference>
<evidence type="ECO:0000313" key="4">
    <source>
        <dbReference type="Proteomes" id="UP000295706"/>
    </source>
</evidence>
<evidence type="ECO:0000259" key="1">
    <source>
        <dbReference type="Pfam" id="PF23571"/>
    </source>
</evidence>
<dbReference type="GO" id="GO:0005737">
    <property type="term" value="C:cytoplasm"/>
    <property type="evidence" value="ECO:0007669"/>
    <property type="project" value="TreeGrafter"/>
</dbReference>
<dbReference type="AlphaFoldDB" id="A0A4R4KJE6"/>
<dbReference type="Pfam" id="PF03321">
    <property type="entry name" value="GH3"/>
    <property type="match status" value="1"/>
</dbReference>
<dbReference type="Pfam" id="PF23572">
    <property type="entry name" value="GH3_C"/>
    <property type="match status" value="1"/>
</dbReference>
<protein>
    <submittedName>
        <fullName evidence="3">GH3 auxin-responsive promoter</fullName>
    </submittedName>
</protein>
<dbReference type="PANTHER" id="PTHR31901:SF9">
    <property type="entry name" value="GH3 DOMAIN-CONTAINING PROTEIN"/>
    <property type="match status" value="1"/>
</dbReference>
<dbReference type="OrthoDB" id="5678283at2"/>
<feature type="domain" description="GH3 middle" evidence="1">
    <location>
        <begin position="305"/>
        <end position="372"/>
    </location>
</feature>
<dbReference type="GO" id="GO:0016881">
    <property type="term" value="F:acid-amino acid ligase activity"/>
    <property type="evidence" value="ECO:0007669"/>
    <property type="project" value="TreeGrafter"/>
</dbReference>
<dbReference type="Pfam" id="PF23571">
    <property type="entry name" value="GH3_M"/>
    <property type="match status" value="1"/>
</dbReference>
<dbReference type="RefSeq" id="WP_132116177.1">
    <property type="nucleotide sequence ID" value="NZ_SMJU01000004.1"/>
</dbReference>
<dbReference type="Proteomes" id="UP000295706">
    <property type="component" value="Unassembled WGS sequence"/>
</dbReference>
<sequence length="518" mass="59076">MAVIGSLLKRGIRFGNLLANRAKINPLKQQKKTLSKLVAKARYTAFGETYNFEEILSSCLFGEPREFYEKYKANVPIYDYNKIHAEWWSRLLEGEKNLTWPGRVKYFALSSGTSEAASKYIPVTNAMSKAMQKTSIRQILSLGQYKDLPDKLYEKGFLMLGGSTNLREKGNHYEGDLSGINASQIPFWFKPYYKPGEKIAAESDWALKLEEITLQAKDWDIGFVVGVPAWIQLLMEKIIDHYQLKNIHEIWPNLLVFGHGGVSFEPYKKGFERLLGKPLIYIDTYLASEGFLAYQTRPSATGMQLVLDNGIFFEFVPFNETNFNADGEINPNPETLMIDEVEEGKEYALLISTCAGAWRYLIGDTIKFVDKKNVEIIITGRTKHFLSLCGEHLSIDNMNKAIDLVSKEIGITVKEFTVAGVSHESLFAHHWYIGSDEIVDSSKIKSLIDNKLNELNDDYAVERKHALKDIFVTVLPNSAFYGWMEVKGKLGGQHKFPRVMKKNLIEDWETYLKLNGYQ</sequence>
<evidence type="ECO:0000313" key="3">
    <source>
        <dbReference type="EMBL" id="TDB66986.1"/>
    </source>
</evidence>
<dbReference type="InterPro" id="IPR055377">
    <property type="entry name" value="GH3_M"/>
</dbReference>
<organism evidence="3 4">
    <name type="scientific">Arundinibacter roseus</name>
    <dbReference type="NCBI Taxonomy" id="2070510"/>
    <lineage>
        <taxon>Bacteria</taxon>
        <taxon>Pseudomonadati</taxon>
        <taxon>Bacteroidota</taxon>
        <taxon>Cytophagia</taxon>
        <taxon>Cytophagales</taxon>
        <taxon>Spirosomataceae</taxon>
        <taxon>Arundinibacter</taxon>
    </lineage>
</organism>
<dbReference type="PANTHER" id="PTHR31901">
    <property type="entry name" value="GH3 DOMAIN-CONTAINING PROTEIN"/>
    <property type="match status" value="1"/>
</dbReference>
<name>A0A4R4KJE6_9BACT</name>
<feature type="domain" description="GH3 C-terminal" evidence="2">
    <location>
        <begin position="397"/>
        <end position="502"/>
    </location>
</feature>
<accession>A0A4R4KJE6</accession>
<comment type="caution">
    <text evidence="3">The sequence shown here is derived from an EMBL/GenBank/DDBJ whole genome shotgun (WGS) entry which is preliminary data.</text>
</comment>
<dbReference type="InterPro" id="IPR055378">
    <property type="entry name" value="GH3_C"/>
</dbReference>